<protein>
    <submittedName>
        <fullName evidence="1">Uncharacterized protein</fullName>
    </submittedName>
</protein>
<proteinExistence type="predicted"/>
<organism evidence="1 2">
    <name type="scientific">Chitinophaga terrae</name>
    <name type="common">ex Kim and Jung 2007</name>
    <dbReference type="NCBI Taxonomy" id="408074"/>
    <lineage>
        <taxon>Bacteria</taxon>
        <taxon>Pseudomonadati</taxon>
        <taxon>Bacteroidota</taxon>
        <taxon>Chitinophagia</taxon>
        <taxon>Chitinophagales</taxon>
        <taxon>Chitinophagaceae</taxon>
        <taxon>Chitinophaga</taxon>
    </lineage>
</organism>
<gene>
    <name evidence="1" type="ORF">SAMN05660909_01520</name>
</gene>
<accession>A0A1H4A749</accession>
<keyword evidence="2" id="KW-1185">Reference proteome</keyword>
<sequence>MKVIRLTGQFTVTGFSRQQIGCLVNYTCNELRFYSLDVFTGFGIYTDLLPFFHE</sequence>
<dbReference type="EMBL" id="FNRL01000005">
    <property type="protein sequence ID" value="SEA31953.1"/>
    <property type="molecule type" value="Genomic_DNA"/>
</dbReference>
<reference evidence="2" key="1">
    <citation type="submission" date="2016-10" db="EMBL/GenBank/DDBJ databases">
        <authorList>
            <person name="Varghese N."/>
            <person name="Submissions S."/>
        </authorList>
    </citation>
    <scope>NUCLEOTIDE SEQUENCE [LARGE SCALE GENOMIC DNA]</scope>
    <source>
        <strain evidence="2">DSM 23920</strain>
    </source>
</reference>
<name>A0A1H4A749_9BACT</name>
<evidence type="ECO:0000313" key="2">
    <source>
        <dbReference type="Proteomes" id="UP000199656"/>
    </source>
</evidence>
<dbReference type="Proteomes" id="UP000199656">
    <property type="component" value="Unassembled WGS sequence"/>
</dbReference>
<dbReference type="AlphaFoldDB" id="A0A1H4A749"/>
<evidence type="ECO:0000313" key="1">
    <source>
        <dbReference type="EMBL" id="SEA31953.1"/>
    </source>
</evidence>